<dbReference type="GO" id="GO:0033499">
    <property type="term" value="P:galactose catabolic process via UDP-galactose, Leloir pathway"/>
    <property type="evidence" value="ECO:0007669"/>
    <property type="project" value="TreeGrafter"/>
</dbReference>
<protein>
    <recommendedName>
        <fullName evidence="4">Aldose 1-epimerase</fullName>
    </recommendedName>
</protein>
<keyword evidence="1" id="KW-0732">Signal</keyword>
<dbReference type="GO" id="GO:0006006">
    <property type="term" value="P:glucose metabolic process"/>
    <property type="evidence" value="ECO:0007669"/>
    <property type="project" value="TreeGrafter"/>
</dbReference>
<evidence type="ECO:0000313" key="3">
    <source>
        <dbReference type="Proteomes" id="UP000230002"/>
    </source>
</evidence>
<dbReference type="InterPro" id="IPR008183">
    <property type="entry name" value="Aldose_1/G6P_1-epimerase"/>
</dbReference>
<evidence type="ECO:0008006" key="4">
    <source>
        <dbReference type="Google" id="ProtNLM"/>
    </source>
</evidence>
<dbReference type="AlphaFoldDB" id="A0A2G8SUT5"/>
<keyword evidence="3" id="KW-1185">Reference proteome</keyword>
<dbReference type="Pfam" id="PF01263">
    <property type="entry name" value="Aldose_epim"/>
    <property type="match status" value="1"/>
</dbReference>
<feature type="signal peptide" evidence="1">
    <location>
        <begin position="1"/>
        <end position="20"/>
    </location>
</feature>
<name>A0A2G8SUT5_9APHY</name>
<dbReference type="Gene3D" id="2.70.98.10">
    <property type="match status" value="1"/>
</dbReference>
<dbReference type="Proteomes" id="UP000230002">
    <property type="component" value="Unassembled WGS sequence"/>
</dbReference>
<comment type="caution">
    <text evidence="2">The sequence shown here is derived from an EMBL/GenBank/DDBJ whole genome shotgun (WGS) entry which is preliminary data.</text>
</comment>
<dbReference type="EMBL" id="AYKW01000001">
    <property type="protein sequence ID" value="PIL37520.1"/>
    <property type="molecule type" value="Genomic_DNA"/>
</dbReference>
<dbReference type="GO" id="GO:0030246">
    <property type="term" value="F:carbohydrate binding"/>
    <property type="evidence" value="ECO:0007669"/>
    <property type="project" value="InterPro"/>
</dbReference>
<dbReference type="InterPro" id="IPR011013">
    <property type="entry name" value="Gal_mutarotase_sf_dom"/>
</dbReference>
<dbReference type="GO" id="GO:0004034">
    <property type="term" value="F:aldose 1-epimerase activity"/>
    <property type="evidence" value="ECO:0007669"/>
    <property type="project" value="TreeGrafter"/>
</dbReference>
<evidence type="ECO:0000256" key="1">
    <source>
        <dbReference type="SAM" id="SignalP"/>
    </source>
</evidence>
<dbReference type="InterPro" id="IPR014718">
    <property type="entry name" value="GH-type_carb-bd"/>
</dbReference>
<gene>
    <name evidence="2" type="ORF">GSI_01214</name>
</gene>
<dbReference type="PANTHER" id="PTHR10091:SF6">
    <property type="entry name" value="1-EPIMERASE, PUTATIVE (AFU_ORTHOLOGUE AFUA_3G13240)-RELATED"/>
    <property type="match status" value="1"/>
</dbReference>
<feature type="chain" id="PRO_5013580553" description="Aldose 1-epimerase" evidence="1">
    <location>
        <begin position="21"/>
        <end position="426"/>
    </location>
</feature>
<dbReference type="STRING" id="1077348.A0A2G8SUT5"/>
<reference evidence="2 3" key="1">
    <citation type="journal article" date="2015" name="Sci. Rep.">
        <title>Chromosome-level genome map provides insights into diverse defense mechanisms in the medicinal fungus Ganoderma sinense.</title>
        <authorList>
            <person name="Zhu Y."/>
            <person name="Xu J."/>
            <person name="Sun C."/>
            <person name="Zhou S."/>
            <person name="Xu H."/>
            <person name="Nelson D.R."/>
            <person name="Qian J."/>
            <person name="Song J."/>
            <person name="Luo H."/>
            <person name="Xiang L."/>
            <person name="Li Y."/>
            <person name="Xu Z."/>
            <person name="Ji A."/>
            <person name="Wang L."/>
            <person name="Lu S."/>
            <person name="Hayward A."/>
            <person name="Sun W."/>
            <person name="Li X."/>
            <person name="Schwartz D.C."/>
            <person name="Wang Y."/>
            <person name="Chen S."/>
        </authorList>
    </citation>
    <scope>NUCLEOTIDE SEQUENCE [LARGE SCALE GENOMIC DNA]</scope>
    <source>
        <strain evidence="2 3">ZZ0214-1</strain>
    </source>
</reference>
<evidence type="ECO:0000313" key="2">
    <source>
        <dbReference type="EMBL" id="PIL37520.1"/>
    </source>
</evidence>
<dbReference type="PANTHER" id="PTHR10091">
    <property type="entry name" value="ALDOSE-1-EPIMERASE"/>
    <property type="match status" value="1"/>
</dbReference>
<sequence>MVKFSFSGVLLLSLLSPVFSLSSNYGSRLDSRDDTDPSLTKYTLSSPDGKIKASWMPFGAALLEFFVEDKDGVERDLVMGFDNRTLYTLIRGQLGSALGRYAGRIRNGTFSVPPTYNTTNSTTSTPDGRPVIVYHVPLNDASGRAALHGGPIGYDFRAWNLSSVSNHSIQFSLIDPDGFMGFPGTVETNVTYSLLSGGKYSIEFHSEVLPDGNGTRPETPIMLSTHNYWNLEGWGDYNASDPAATGSVAGSNGSHILQLDASRIVAWDGIEVATGQLINVNNTPFDFRQPTRIGVHVDEAVNACGTGCTGYDNCWLFDYQDSQLIHKGSMYSPKSGIKMDIATNQQANQAFACEGIGFAKLPRKASQGGGAAHPDATYGDQSCIALEQESWADGINQPEWPVDQIYGGKNNRKYYWQSVYTFGIVP</sequence>
<organism evidence="2 3">
    <name type="scientific">Ganoderma sinense ZZ0214-1</name>
    <dbReference type="NCBI Taxonomy" id="1077348"/>
    <lineage>
        <taxon>Eukaryota</taxon>
        <taxon>Fungi</taxon>
        <taxon>Dikarya</taxon>
        <taxon>Basidiomycota</taxon>
        <taxon>Agaricomycotina</taxon>
        <taxon>Agaricomycetes</taxon>
        <taxon>Polyporales</taxon>
        <taxon>Polyporaceae</taxon>
        <taxon>Ganoderma</taxon>
    </lineage>
</organism>
<proteinExistence type="predicted"/>
<accession>A0A2G8SUT5</accession>
<dbReference type="OrthoDB" id="274691at2759"/>
<dbReference type="SUPFAM" id="SSF74650">
    <property type="entry name" value="Galactose mutarotase-like"/>
    <property type="match status" value="1"/>
</dbReference>